<evidence type="ECO:0000256" key="5">
    <source>
        <dbReference type="ARBA" id="ARBA00022679"/>
    </source>
</evidence>
<evidence type="ECO:0000256" key="9">
    <source>
        <dbReference type="ARBA" id="ARBA00023027"/>
    </source>
</evidence>
<sequence>MPLPRAIAGQRIGLLGGSFDPPHAGHLHITEMALRRFRLDRVWWLVSPGNPLKAHGPAPLAERIAAARALADDPRIVVTGLEARLGTRRTADTLAAMQALWPGVRFVWLMGSDNLVQFARWDRWQGIAARVPIGVIARPGSRTAARTSRAATILARHRLPESRAALLADATPPAWVLINVPMTALSSSAIRAARRAATLRPDAGAPLAGLT</sequence>
<comment type="catalytic activity">
    <reaction evidence="10 11">
        <text>nicotinate beta-D-ribonucleotide + ATP + H(+) = deamido-NAD(+) + diphosphate</text>
        <dbReference type="Rhea" id="RHEA:22860"/>
        <dbReference type="ChEBI" id="CHEBI:15378"/>
        <dbReference type="ChEBI" id="CHEBI:30616"/>
        <dbReference type="ChEBI" id="CHEBI:33019"/>
        <dbReference type="ChEBI" id="CHEBI:57502"/>
        <dbReference type="ChEBI" id="CHEBI:58437"/>
        <dbReference type="EC" id="2.7.7.18"/>
    </reaction>
</comment>
<dbReference type="Pfam" id="PF01467">
    <property type="entry name" value="CTP_transf_like"/>
    <property type="match status" value="1"/>
</dbReference>
<keyword evidence="14" id="KW-1185">Reference proteome</keyword>
<evidence type="ECO:0000256" key="2">
    <source>
        <dbReference type="ARBA" id="ARBA00005019"/>
    </source>
</evidence>
<dbReference type="NCBIfam" id="NF000843">
    <property type="entry name" value="PRK00071.2-2"/>
    <property type="match status" value="1"/>
</dbReference>
<gene>
    <name evidence="11" type="primary">nadD</name>
    <name evidence="13" type="ORF">ACFHYO_07920</name>
</gene>
<dbReference type="PANTHER" id="PTHR39321">
    <property type="entry name" value="NICOTINATE-NUCLEOTIDE ADENYLYLTRANSFERASE-RELATED"/>
    <property type="match status" value="1"/>
</dbReference>
<dbReference type="NCBIfam" id="NF000845">
    <property type="entry name" value="PRK00071.2-4"/>
    <property type="match status" value="1"/>
</dbReference>
<dbReference type="HAMAP" id="MF_00244">
    <property type="entry name" value="NaMN_adenylyltr"/>
    <property type="match status" value="1"/>
</dbReference>
<keyword evidence="7 11" id="KW-0547">Nucleotide-binding</keyword>
<evidence type="ECO:0000256" key="11">
    <source>
        <dbReference type="HAMAP-Rule" id="MF_00244"/>
    </source>
</evidence>
<evidence type="ECO:0000259" key="12">
    <source>
        <dbReference type="Pfam" id="PF01467"/>
    </source>
</evidence>
<dbReference type="RefSeq" id="WP_052174999.1">
    <property type="nucleotide sequence ID" value="NZ_JBHMQU010000032.1"/>
</dbReference>
<keyword evidence="9 11" id="KW-0520">NAD</keyword>
<keyword evidence="6 11" id="KW-0548">Nucleotidyltransferase</keyword>
<feature type="domain" description="Cytidyltransferase-like" evidence="12">
    <location>
        <begin position="14"/>
        <end position="192"/>
    </location>
</feature>
<organism evidence="13 14">
    <name type="scientific">Paracoccus panacisoli</name>
    <dbReference type="NCBI Taxonomy" id="1510163"/>
    <lineage>
        <taxon>Bacteria</taxon>
        <taxon>Pseudomonadati</taxon>
        <taxon>Pseudomonadota</taxon>
        <taxon>Alphaproteobacteria</taxon>
        <taxon>Rhodobacterales</taxon>
        <taxon>Paracoccaceae</taxon>
        <taxon>Paracoccus</taxon>
    </lineage>
</organism>
<comment type="caution">
    <text evidence="13">The sequence shown here is derived from an EMBL/GenBank/DDBJ whole genome shotgun (WGS) entry which is preliminary data.</text>
</comment>
<evidence type="ECO:0000313" key="14">
    <source>
        <dbReference type="Proteomes" id="UP001589920"/>
    </source>
</evidence>
<dbReference type="GO" id="GO:0004515">
    <property type="term" value="F:nicotinate-nucleotide adenylyltransferase activity"/>
    <property type="evidence" value="ECO:0007669"/>
    <property type="project" value="UniProtKB-EC"/>
</dbReference>
<evidence type="ECO:0000256" key="1">
    <source>
        <dbReference type="ARBA" id="ARBA00002324"/>
    </source>
</evidence>
<comment type="function">
    <text evidence="1 11">Catalyzes the reversible adenylation of nicotinate mononucleotide (NaMN) to nicotinic acid adenine dinucleotide (NaAD).</text>
</comment>
<protein>
    <recommendedName>
        <fullName evidence="11">Probable nicotinate-nucleotide adenylyltransferase</fullName>
        <ecNumber evidence="11">2.7.7.18</ecNumber>
    </recommendedName>
    <alternativeName>
        <fullName evidence="11">Deamido-NAD(+) diphosphorylase</fullName>
    </alternativeName>
    <alternativeName>
        <fullName evidence="11">Deamido-NAD(+) pyrophosphorylase</fullName>
    </alternativeName>
    <alternativeName>
        <fullName evidence="11">Nicotinate mononucleotide adenylyltransferase</fullName>
        <shortName evidence="11">NaMN adenylyltransferase</shortName>
    </alternativeName>
</protein>
<name>A0ABV6T5L2_9RHOB</name>
<keyword evidence="5 11" id="KW-0808">Transferase</keyword>
<evidence type="ECO:0000256" key="8">
    <source>
        <dbReference type="ARBA" id="ARBA00022840"/>
    </source>
</evidence>
<comment type="pathway">
    <text evidence="2 11">Cofactor biosynthesis; NAD(+) biosynthesis; deamido-NAD(+) from nicotinate D-ribonucleotide: step 1/1.</text>
</comment>
<evidence type="ECO:0000256" key="6">
    <source>
        <dbReference type="ARBA" id="ARBA00022695"/>
    </source>
</evidence>
<dbReference type="EC" id="2.7.7.18" evidence="11"/>
<dbReference type="PANTHER" id="PTHR39321:SF3">
    <property type="entry name" value="PHOSPHOPANTETHEINE ADENYLYLTRANSFERASE"/>
    <property type="match status" value="1"/>
</dbReference>
<dbReference type="InterPro" id="IPR005248">
    <property type="entry name" value="NadD/NMNAT"/>
</dbReference>
<evidence type="ECO:0000256" key="3">
    <source>
        <dbReference type="ARBA" id="ARBA00009014"/>
    </source>
</evidence>
<dbReference type="Proteomes" id="UP001589920">
    <property type="component" value="Unassembled WGS sequence"/>
</dbReference>
<evidence type="ECO:0000313" key="13">
    <source>
        <dbReference type="EMBL" id="MFC0812039.1"/>
    </source>
</evidence>
<evidence type="ECO:0000256" key="10">
    <source>
        <dbReference type="ARBA" id="ARBA00048721"/>
    </source>
</evidence>
<comment type="similarity">
    <text evidence="3 11">Belongs to the NadD family.</text>
</comment>
<dbReference type="CDD" id="cd02165">
    <property type="entry name" value="NMNAT"/>
    <property type="match status" value="1"/>
</dbReference>
<evidence type="ECO:0000256" key="4">
    <source>
        <dbReference type="ARBA" id="ARBA00022642"/>
    </source>
</evidence>
<dbReference type="Gene3D" id="3.40.50.620">
    <property type="entry name" value="HUPs"/>
    <property type="match status" value="1"/>
</dbReference>
<dbReference type="SUPFAM" id="SSF52374">
    <property type="entry name" value="Nucleotidylyl transferase"/>
    <property type="match status" value="1"/>
</dbReference>
<accession>A0ABV6T5L2</accession>
<keyword evidence="4 11" id="KW-0662">Pyridine nucleotide biosynthesis</keyword>
<dbReference type="NCBIfam" id="TIGR00482">
    <property type="entry name" value="nicotinate (nicotinamide) nucleotide adenylyltransferase"/>
    <property type="match status" value="1"/>
</dbReference>
<proteinExistence type="inferred from homology"/>
<dbReference type="InterPro" id="IPR014729">
    <property type="entry name" value="Rossmann-like_a/b/a_fold"/>
</dbReference>
<evidence type="ECO:0000256" key="7">
    <source>
        <dbReference type="ARBA" id="ARBA00022741"/>
    </source>
</evidence>
<dbReference type="EMBL" id="JBHMQU010000032">
    <property type="protein sequence ID" value="MFC0812039.1"/>
    <property type="molecule type" value="Genomic_DNA"/>
</dbReference>
<dbReference type="InterPro" id="IPR004821">
    <property type="entry name" value="Cyt_trans-like"/>
</dbReference>
<reference evidence="13 14" key="1">
    <citation type="submission" date="2024-09" db="EMBL/GenBank/DDBJ databases">
        <authorList>
            <person name="Sun Q."/>
            <person name="Mori K."/>
        </authorList>
    </citation>
    <scope>NUCLEOTIDE SEQUENCE [LARGE SCALE GENOMIC DNA]</scope>
    <source>
        <strain evidence="13 14">KCTC 42086</strain>
    </source>
</reference>
<keyword evidence="8 11" id="KW-0067">ATP-binding</keyword>